<gene>
    <name evidence="8 10" type="primary">proB</name>
    <name evidence="10" type="ORF">GCM10007879_17560</name>
</gene>
<evidence type="ECO:0000256" key="8">
    <source>
        <dbReference type="HAMAP-Rule" id="MF_00456"/>
    </source>
</evidence>
<dbReference type="Pfam" id="PF01472">
    <property type="entry name" value="PUA"/>
    <property type="match status" value="1"/>
</dbReference>
<feature type="binding site" evidence="8">
    <location>
        <position position="19"/>
    </location>
    <ligand>
        <name>ATP</name>
        <dbReference type="ChEBI" id="CHEBI:30616"/>
    </ligand>
</feature>
<dbReference type="Pfam" id="PF00696">
    <property type="entry name" value="AA_kinase"/>
    <property type="match status" value="1"/>
</dbReference>
<dbReference type="Gene3D" id="3.40.1160.10">
    <property type="entry name" value="Acetylglutamate kinase-like"/>
    <property type="match status" value="1"/>
</dbReference>
<dbReference type="EC" id="2.7.2.11" evidence="8"/>
<comment type="caution">
    <text evidence="8">Lacks conserved residue(s) required for the propagation of feature annotation.</text>
</comment>
<feature type="domain" description="PUA" evidence="9">
    <location>
        <begin position="285"/>
        <end position="356"/>
    </location>
</feature>
<feature type="binding site" evidence="8">
    <location>
        <position position="147"/>
    </location>
    <ligand>
        <name>substrate</name>
    </ligand>
</feature>
<dbReference type="InterPro" id="IPR011529">
    <property type="entry name" value="Glu_5kinase"/>
</dbReference>
<feature type="binding site" evidence="8">
    <location>
        <position position="60"/>
    </location>
    <ligand>
        <name>substrate</name>
    </ligand>
</feature>
<dbReference type="CDD" id="cd21157">
    <property type="entry name" value="PUA_G5K"/>
    <property type="match status" value="1"/>
</dbReference>
<dbReference type="InterPro" id="IPR002478">
    <property type="entry name" value="PUA"/>
</dbReference>
<dbReference type="PROSITE" id="PS50890">
    <property type="entry name" value="PUA"/>
    <property type="match status" value="1"/>
</dbReference>
<evidence type="ECO:0000313" key="11">
    <source>
        <dbReference type="Proteomes" id="UP001161405"/>
    </source>
</evidence>
<dbReference type="InterPro" id="IPR001057">
    <property type="entry name" value="Glu/AcGlu_kinase"/>
</dbReference>
<keyword evidence="11" id="KW-1185">Reference proteome</keyword>
<keyword evidence="3 8" id="KW-0641">Proline biosynthesis</keyword>
<dbReference type="Proteomes" id="UP001161405">
    <property type="component" value="Unassembled WGS sequence"/>
</dbReference>
<dbReference type="EMBL" id="BSNI01000002">
    <property type="protein sequence ID" value="GLQ17507.1"/>
    <property type="molecule type" value="Genomic_DNA"/>
</dbReference>
<dbReference type="HAMAP" id="MF_00456">
    <property type="entry name" value="ProB"/>
    <property type="match status" value="1"/>
</dbReference>
<dbReference type="InterPro" id="IPR036974">
    <property type="entry name" value="PUA_sf"/>
</dbReference>
<dbReference type="PROSITE" id="PS00902">
    <property type="entry name" value="GLUTAMATE_5_KINASE"/>
    <property type="match status" value="1"/>
</dbReference>
<evidence type="ECO:0000259" key="9">
    <source>
        <dbReference type="SMART" id="SM00359"/>
    </source>
</evidence>
<evidence type="ECO:0000256" key="6">
    <source>
        <dbReference type="ARBA" id="ARBA00022777"/>
    </source>
</evidence>
<dbReference type="RefSeq" id="WP_284363699.1">
    <property type="nucleotide sequence ID" value="NZ_BSNI01000002.1"/>
</dbReference>
<dbReference type="Gene3D" id="2.30.130.10">
    <property type="entry name" value="PUA domain"/>
    <property type="match status" value="1"/>
</dbReference>
<comment type="function">
    <text evidence="8">Catalyzes the transfer of a phosphate group to glutamate to form L-glutamate 5-phosphate.</text>
</comment>
<comment type="catalytic activity">
    <reaction evidence="8">
        <text>L-glutamate + ATP = L-glutamyl 5-phosphate + ADP</text>
        <dbReference type="Rhea" id="RHEA:14877"/>
        <dbReference type="ChEBI" id="CHEBI:29985"/>
        <dbReference type="ChEBI" id="CHEBI:30616"/>
        <dbReference type="ChEBI" id="CHEBI:58274"/>
        <dbReference type="ChEBI" id="CHEBI:456216"/>
        <dbReference type="EC" id="2.7.2.11"/>
    </reaction>
</comment>
<comment type="caution">
    <text evidence="10">The sequence shown here is derived from an EMBL/GenBank/DDBJ whole genome shotgun (WGS) entry which is preliminary data.</text>
</comment>
<accession>A0ABQ5US79</accession>
<dbReference type="NCBIfam" id="TIGR01027">
    <property type="entry name" value="proB"/>
    <property type="match status" value="1"/>
</dbReference>
<keyword evidence="7 8" id="KW-0067">ATP-binding</keyword>
<dbReference type="InterPro" id="IPR005715">
    <property type="entry name" value="Glu_5kinase/COase_Synthase"/>
</dbReference>
<reference evidence="10" key="2">
    <citation type="submission" date="2023-01" db="EMBL/GenBank/DDBJ databases">
        <title>Draft genome sequence of Maritalea porphyrae strain NBRC 107169.</title>
        <authorList>
            <person name="Sun Q."/>
            <person name="Mori K."/>
        </authorList>
    </citation>
    <scope>NUCLEOTIDE SEQUENCE</scope>
    <source>
        <strain evidence="10">NBRC 107169</strain>
    </source>
</reference>
<evidence type="ECO:0000256" key="4">
    <source>
        <dbReference type="ARBA" id="ARBA00022679"/>
    </source>
</evidence>
<dbReference type="PRINTS" id="PR00474">
    <property type="entry name" value="GLU5KINASE"/>
</dbReference>
<keyword evidence="1 8" id="KW-0963">Cytoplasm</keyword>
<evidence type="ECO:0000256" key="3">
    <source>
        <dbReference type="ARBA" id="ARBA00022650"/>
    </source>
</evidence>
<dbReference type="InterPro" id="IPR015947">
    <property type="entry name" value="PUA-like_sf"/>
</dbReference>
<dbReference type="CDD" id="cd04242">
    <property type="entry name" value="AAK_G5K_ProB"/>
    <property type="match status" value="1"/>
</dbReference>
<proteinExistence type="inferred from homology"/>
<dbReference type="InterPro" id="IPR001048">
    <property type="entry name" value="Asp/Glu/Uridylate_kinase"/>
</dbReference>
<dbReference type="SUPFAM" id="SSF53633">
    <property type="entry name" value="Carbamate kinase-like"/>
    <property type="match status" value="1"/>
</dbReference>
<evidence type="ECO:0000256" key="7">
    <source>
        <dbReference type="ARBA" id="ARBA00022840"/>
    </source>
</evidence>
<evidence type="ECO:0000256" key="1">
    <source>
        <dbReference type="ARBA" id="ARBA00022490"/>
    </source>
</evidence>
<comment type="similarity">
    <text evidence="8">Belongs to the glutamate 5-kinase family.</text>
</comment>
<feature type="binding site" evidence="8">
    <location>
        <position position="159"/>
    </location>
    <ligand>
        <name>substrate</name>
    </ligand>
</feature>
<dbReference type="PIRSF" id="PIRSF000729">
    <property type="entry name" value="GK"/>
    <property type="match status" value="1"/>
</dbReference>
<comment type="subcellular location">
    <subcellularLocation>
        <location evidence="8">Cytoplasm</location>
    </subcellularLocation>
</comment>
<name>A0ABQ5US79_9HYPH</name>
<comment type="pathway">
    <text evidence="8">Amino-acid biosynthesis; L-proline biosynthesis; L-glutamate 5-semialdehyde from L-glutamate: step 1/2.</text>
</comment>
<dbReference type="PANTHER" id="PTHR43654:SF1">
    <property type="entry name" value="ISOPENTENYL PHOSPHATE KINASE"/>
    <property type="match status" value="1"/>
</dbReference>
<evidence type="ECO:0000256" key="5">
    <source>
        <dbReference type="ARBA" id="ARBA00022741"/>
    </source>
</evidence>
<sequence>MSSQFSPLSANSFKRLTIKIGSALLVDGETGQLRKPWLESLAADIAEIKARGVEILIVSSGAISLGRRILGLTAESLTLDQSQAAASVGQIALSQAYRDALGAHNVVTGQILVTPNITEQRRHFLNARTTINTLLEMGAVPIINENDSVATSEIRYGDNDRLSARVATMIEADGLILFSDIDGLYTAPPHLDPNAQHLPIIDRITSQIEAMAGGAASHLSRGGMVTKVEAAKMAVNAGTAMVICKGHELHPLKALFEGGKHSYFVPSNTPRAARKNWIMASIPTGRVIIDDGALRALNSGRSLLPIGVTKIEGQFQRGDAVAIFDQSNGEAARGLASFDASEAQRIIGKRSQDIVEILGPVSRTELVHRDNLVLTGVELEGQAQ</sequence>
<dbReference type="InterPro" id="IPR019797">
    <property type="entry name" value="Glutamate_5-kinase_CS"/>
</dbReference>
<protein>
    <recommendedName>
        <fullName evidence="8">Glutamate 5-kinase</fullName>
        <ecNumber evidence="8">2.7.2.11</ecNumber>
    </recommendedName>
    <alternativeName>
        <fullName evidence="8">Gamma-glutamyl kinase</fullName>
        <shortName evidence="8">GK</shortName>
    </alternativeName>
</protein>
<keyword evidence="6 8" id="KW-0418">Kinase</keyword>
<evidence type="ECO:0000256" key="2">
    <source>
        <dbReference type="ARBA" id="ARBA00022605"/>
    </source>
</evidence>
<reference evidence="10" key="1">
    <citation type="journal article" date="2014" name="Int. J. Syst. Evol. Microbiol.">
        <title>Complete genome of a new Firmicutes species belonging to the dominant human colonic microbiota ('Ruminococcus bicirculans') reveals two chromosomes and a selective capacity to utilize plant glucans.</title>
        <authorList>
            <consortium name="NISC Comparative Sequencing Program"/>
            <person name="Wegmann U."/>
            <person name="Louis P."/>
            <person name="Goesmann A."/>
            <person name="Henrissat B."/>
            <person name="Duncan S.H."/>
            <person name="Flint H.J."/>
        </authorList>
    </citation>
    <scope>NUCLEOTIDE SEQUENCE</scope>
    <source>
        <strain evidence="10">NBRC 107169</strain>
    </source>
</reference>
<evidence type="ECO:0000313" key="10">
    <source>
        <dbReference type="EMBL" id="GLQ17507.1"/>
    </source>
</evidence>
<dbReference type="InterPro" id="IPR036393">
    <property type="entry name" value="AceGlu_kinase-like_sf"/>
</dbReference>
<dbReference type="SMART" id="SM00359">
    <property type="entry name" value="PUA"/>
    <property type="match status" value="1"/>
</dbReference>
<keyword evidence="2 8" id="KW-0028">Amino-acid biosynthesis</keyword>
<dbReference type="PANTHER" id="PTHR43654">
    <property type="entry name" value="GLUTAMATE 5-KINASE"/>
    <property type="match status" value="1"/>
</dbReference>
<organism evidence="10 11">
    <name type="scientific">Maritalea porphyrae</name>
    <dbReference type="NCBI Taxonomy" id="880732"/>
    <lineage>
        <taxon>Bacteria</taxon>
        <taxon>Pseudomonadati</taxon>
        <taxon>Pseudomonadota</taxon>
        <taxon>Alphaproteobacteria</taxon>
        <taxon>Hyphomicrobiales</taxon>
        <taxon>Devosiaceae</taxon>
        <taxon>Maritalea</taxon>
    </lineage>
</organism>
<keyword evidence="5 8" id="KW-0547">Nucleotide-binding</keyword>
<dbReference type="InterPro" id="IPR041739">
    <property type="entry name" value="G5K_ProB"/>
</dbReference>
<dbReference type="SUPFAM" id="SSF88697">
    <property type="entry name" value="PUA domain-like"/>
    <property type="match status" value="1"/>
</dbReference>
<keyword evidence="4 8" id="KW-0808">Transferase</keyword>
<feature type="binding site" evidence="8">
    <location>
        <begin position="179"/>
        <end position="180"/>
    </location>
    <ligand>
        <name>ATP</name>
        <dbReference type="ChEBI" id="CHEBI:30616"/>
    </ligand>
</feature>